<name>A0A382WCF0_9ZZZZ</name>
<dbReference type="InterPro" id="IPR007197">
    <property type="entry name" value="rSAM"/>
</dbReference>
<dbReference type="InterPro" id="IPR024032">
    <property type="entry name" value="rSAM_paired_HxsC"/>
</dbReference>
<dbReference type="PANTHER" id="PTHR11228">
    <property type="entry name" value="RADICAL SAM DOMAIN PROTEIN"/>
    <property type="match status" value="1"/>
</dbReference>
<dbReference type="GO" id="GO:0046872">
    <property type="term" value="F:metal ion binding"/>
    <property type="evidence" value="ECO:0007669"/>
    <property type="project" value="UniProtKB-KW"/>
</dbReference>
<feature type="non-terminal residue" evidence="6">
    <location>
        <position position="278"/>
    </location>
</feature>
<keyword evidence="3" id="KW-0408">Iron</keyword>
<dbReference type="GO" id="GO:0003824">
    <property type="term" value="F:catalytic activity"/>
    <property type="evidence" value="ECO:0007669"/>
    <property type="project" value="InterPro"/>
</dbReference>
<dbReference type="Pfam" id="PF04055">
    <property type="entry name" value="Radical_SAM"/>
    <property type="match status" value="1"/>
</dbReference>
<evidence type="ECO:0000256" key="1">
    <source>
        <dbReference type="ARBA" id="ARBA00022691"/>
    </source>
</evidence>
<evidence type="ECO:0000256" key="4">
    <source>
        <dbReference type="ARBA" id="ARBA00023014"/>
    </source>
</evidence>
<dbReference type="GO" id="GO:0051536">
    <property type="term" value="F:iron-sulfur cluster binding"/>
    <property type="evidence" value="ECO:0007669"/>
    <property type="project" value="UniProtKB-KW"/>
</dbReference>
<dbReference type="InterPro" id="IPR050377">
    <property type="entry name" value="Radical_SAM_PqqE_MftC-like"/>
</dbReference>
<dbReference type="CDD" id="cd01335">
    <property type="entry name" value="Radical_SAM"/>
    <property type="match status" value="1"/>
</dbReference>
<evidence type="ECO:0000259" key="5">
    <source>
        <dbReference type="PROSITE" id="PS51918"/>
    </source>
</evidence>
<dbReference type="SUPFAM" id="SSF102114">
    <property type="entry name" value="Radical SAM enzymes"/>
    <property type="match status" value="1"/>
</dbReference>
<accession>A0A382WCF0</accession>
<dbReference type="Gene3D" id="3.20.20.70">
    <property type="entry name" value="Aldolase class I"/>
    <property type="match status" value="1"/>
</dbReference>
<dbReference type="AlphaFoldDB" id="A0A382WCF0"/>
<dbReference type="PANTHER" id="PTHR11228:SF34">
    <property type="entry name" value="TUNGSTEN-CONTAINING ALDEHYDE FERREDOXIN OXIDOREDUCTASE COFACTOR MODIFYING PROTEIN"/>
    <property type="match status" value="1"/>
</dbReference>
<dbReference type="SFLD" id="SFLDS00029">
    <property type="entry name" value="Radical_SAM"/>
    <property type="match status" value="1"/>
</dbReference>
<evidence type="ECO:0000256" key="3">
    <source>
        <dbReference type="ARBA" id="ARBA00023004"/>
    </source>
</evidence>
<dbReference type="EMBL" id="UINC01158688">
    <property type="protein sequence ID" value="SVD56359.1"/>
    <property type="molecule type" value="Genomic_DNA"/>
</dbReference>
<evidence type="ECO:0000256" key="2">
    <source>
        <dbReference type="ARBA" id="ARBA00022723"/>
    </source>
</evidence>
<gene>
    <name evidence="6" type="ORF">METZ01_LOCUS409213</name>
</gene>
<proteinExistence type="predicted"/>
<feature type="domain" description="Radical SAM core" evidence="5">
    <location>
        <begin position="61"/>
        <end position="278"/>
    </location>
</feature>
<dbReference type="PROSITE" id="PS51918">
    <property type="entry name" value="RADICAL_SAM"/>
    <property type="match status" value="1"/>
</dbReference>
<keyword evidence="4" id="KW-0411">Iron-sulfur</keyword>
<evidence type="ECO:0000313" key="6">
    <source>
        <dbReference type="EMBL" id="SVD56359.1"/>
    </source>
</evidence>
<feature type="non-terminal residue" evidence="6">
    <location>
        <position position="1"/>
    </location>
</feature>
<dbReference type="SFLD" id="SFLDG01103">
    <property type="entry name" value="Uncharacterised_Radical_SAM_Su"/>
    <property type="match status" value="1"/>
</dbReference>
<reference evidence="6" key="1">
    <citation type="submission" date="2018-05" db="EMBL/GenBank/DDBJ databases">
        <authorList>
            <person name="Lanie J.A."/>
            <person name="Ng W.-L."/>
            <person name="Kazmierczak K.M."/>
            <person name="Andrzejewski T.M."/>
            <person name="Davidsen T.M."/>
            <person name="Wayne K.J."/>
            <person name="Tettelin H."/>
            <person name="Glass J.I."/>
            <person name="Rusch D."/>
            <person name="Podicherti R."/>
            <person name="Tsui H.-C.T."/>
            <person name="Winkler M.E."/>
        </authorList>
    </citation>
    <scope>NUCLEOTIDE SEQUENCE</scope>
</reference>
<keyword evidence="2" id="KW-0479">Metal-binding</keyword>
<dbReference type="InterPro" id="IPR058240">
    <property type="entry name" value="rSAM_sf"/>
</dbReference>
<organism evidence="6">
    <name type="scientific">marine metagenome</name>
    <dbReference type="NCBI Taxonomy" id="408172"/>
    <lineage>
        <taxon>unclassified sequences</taxon>
        <taxon>metagenomes</taxon>
        <taxon>ecological metagenomes</taxon>
    </lineage>
</organism>
<keyword evidence="1" id="KW-0949">S-adenosyl-L-methionine</keyword>
<protein>
    <recommendedName>
        <fullName evidence="5">Radical SAM core domain-containing protein</fullName>
    </recommendedName>
</protein>
<sequence>TQRKPVENGSQVEYMYDSQKGGYLCNGPDSQFFISCESKQNFDGDIFLFIPANQLALRIIRRDSRHNTILFTEQCDERCLMCSQPPREIDDRWLLPLYAEAINLADEGVRIGISGGEPTLYKEELFSLLEKTAINRPDLSFHILSNAQHFSKEDRHRLQRIHNKIEVLWGIPLYSSLAQEHDGIVKKPGAFDTLIENLYILASSGGAIELRTVLMKKNIMGLPLLAKFITKNCQFIAFWAIMSIEPTGYAKSSRDELFFDYSQFFIPIENAIEIAKVH</sequence>
<dbReference type="InterPro" id="IPR013785">
    <property type="entry name" value="Aldolase_TIM"/>
</dbReference>